<keyword evidence="2" id="KW-1185">Reference proteome</keyword>
<evidence type="ECO:0000313" key="2">
    <source>
        <dbReference type="Proteomes" id="UP000193411"/>
    </source>
</evidence>
<dbReference type="AlphaFoldDB" id="A0A1Y2HXS5"/>
<dbReference type="EMBL" id="MCFL01000008">
    <property type="protein sequence ID" value="ORZ38533.1"/>
    <property type="molecule type" value="Genomic_DNA"/>
</dbReference>
<name>A0A1Y2HXS5_9FUNG</name>
<protein>
    <submittedName>
        <fullName evidence="1">Uncharacterized protein</fullName>
    </submittedName>
</protein>
<proteinExistence type="predicted"/>
<sequence length="565" mass="63377">METPHAILPAEILLSVLGLTSPASRLAATSSAIATLLRGDRAVQHAWVNRIVFSDTTFCDDNGDNDGQRVPSRRLCTFLEPFEKMIDDFRLLKCVDNHPTVPSYWAQYRRQHDEKHDELVKQSIAAVYSFAPLLASAAIQSSHSTPPDDPRAPKGTLQRSVDLVRLCVFFMRIRHLEAFSATLRTISQQPSNRLSVQRCPSCVTDDAELLIGMGLDHNDKHVIANLFLLKALSDLPPLDFIQAMAAMFPPEAIARRTLTRYVHNQQSDATTCATTLHQDPEHLVRVLQWIQNTVFRSQPLPVFASILARHVDNYQAFLHTFLVMDVPNLVALRARNVQVAFFSNTFTFYASRGLGFEVLATCLNRRLLSHEDIGAVIDSACMMEDGERSREWLKVLDEHVTHANLVDLFVLALQRRLERLSDACRASSNKTLAIDCTPLILYMVRRQVDPMLVFARTDSDLPPGLHYCITMFFDCIYSALSSSHWTRPDDLFRFLDHLATAGQGLVDDNEVPELGFTCAALHYLLTNCLGTASTLDPIVDKFTPAQFTLFAALALAFMSLCEQDS</sequence>
<accession>A0A1Y2HXS5</accession>
<organism evidence="1 2">
    <name type="scientific">Catenaria anguillulae PL171</name>
    <dbReference type="NCBI Taxonomy" id="765915"/>
    <lineage>
        <taxon>Eukaryota</taxon>
        <taxon>Fungi</taxon>
        <taxon>Fungi incertae sedis</taxon>
        <taxon>Blastocladiomycota</taxon>
        <taxon>Blastocladiomycetes</taxon>
        <taxon>Blastocladiales</taxon>
        <taxon>Catenariaceae</taxon>
        <taxon>Catenaria</taxon>
    </lineage>
</organism>
<feature type="non-terminal residue" evidence="1">
    <location>
        <position position="565"/>
    </location>
</feature>
<comment type="caution">
    <text evidence="1">The sequence shown here is derived from an EMBL/GenBank/DDBJ whole genome shotgun (WGS) entry which is preliminary data.</text>
</comment>
<reference evidence="1 2" key="1">
    <citation type="submission" date="2016-07" db="EMBL/GenBank/DDBJ databases">
        <title>Pervasive Adenine N6-methylation of Active Genes in Fungi.</title>
        <authorList>
            <consortium name="DOE Joint Genome Institute"/>
            <person name="Mondo S.J."/>
            <person name="Dannebaum R.O."/>
            <person name="Kuo R.C."/>
            <person name="Labutti K."/>
            <person name="Haridas S."/>
            <person name="Kuo A."/>
            <person name="Salamov A."/>
            <person name="Ahrendt S.R."/>
            <person name="Lipzen A."/>
            <person name="Sullivan W."/>
            <person name="Andreopoulos W.B."/>
            <person name="Clum A."/>
            <person name="Lindquist E."/>
            <person name="Daum C."/>
            <person name="Ramamoorthy G.K."/>
            <person name="Gryganskyi A."/>
            <person name="Culley D."/>
            <person name="Magnuson J.K."/>
            <person name="James T.Y."/>
            <person name="O'Malley M.A."/>
            <person name="Stajich J.E."/>
            <person name="Spatafora J.W."/>
            <person name="Visel A."/>
            <person name="Grigoriev I.V."/>
        </authorList>
    </citation>
    <scope>NUCLEOTIDE SEQUENCE [LARGE SCALE GENOMIC DNA]</scope>
    <source>
        <strain evidence="1 2">PL171</strain>
    </source>
</reference>
<gene>
    <name evidence="1" type="ORF">BCR44DRAFT_75388</name>
</gene>
<evidence type="ECO:0000313" key="1">
    <source>
        <dbReference type="EMBL" id="ORZ38533.1"/>
    </source>
</evidence>
<dbReference type="Proteomes" id="UP000193411">
    <property type="component" value="Unassembled WGS sequence"/>
</dbReference>